<dbReference type="CDD" id="cd20159">
    <property type="entry name" value="PWWP_BS69"/>
    <property type="match status" value="1"/>
</dbReference>
<dbReference type="InterPro" id="IPR047269">
    <property type="entry name" value="ZMY11"/>
</dbReference>
<keyword evidence="4" id="KW-0597">Phosphoprotein</keyword>
<evidence type="ECO:0000256" key="8">
    <source>
        <dbReference type="ARBA" id="ARBA00022853"/>
    </source>
</evidence>
<evidence type="ECO:0000256" key="3">
    <source>
        <dbReference type="ARBA" id="ARBA00022454"/>
    </source>
</evidence>
<feature type="coiled-coil region" evidence="15">
    <location>
        <begin position="533"/>
        <end position="564"/>
    </location>
</feature>
<keyword evidence="3" id="KW-0158">Chromosome</keyword>
<dbReference type="SUPFAM" id="SSF57903">
    <property type="entry name" value="FYVE/PHD zinc finger"/>
    <property type="match status" value="1"/>
</dbReference>
<keyword evidence="5" id="KW-0479">Metal-binding</keyword>
<evidence type="ECO:0000256" key="2">
    <source>
        <dbReference type="ARBA" id="ARBA00004286"/>
    </source>
</evidence>
<sequence>MSIRRSTDPEMTQKIWDGIKITIHQRNSPTSERLIKHFVRVYGSSEKSVQEELDKAVNDGLIILKKGNEQDSYKLPLNTVNYDDDYDWYCFKCQDNGFVEKCVNCFRVYHTTCYSPTNSITKLCEFCEKISTDSYDDIEALNHILGFTCGHLKAKLPPEITNRTIIPVNANVATPPGALRGPTWISEGEDSWRPDILIKNHMDLAIMEAKTLKNEYTCLAEFQADAHNILHNIIIYHGENSAVGEMGVQMYDDCCYDLKEIRRCADCYKISNEKAEKMWFCIPCNPPHKLVYAKQKGYPYWPAKVMEVKDNVYDVRFFGGHHMRANIEKVFIRPITASLQSLQIKRSTAWNRAFDELKYHQNLLSKSGNNRHLTCDLKDDGPKPAKIRKTGIKVPSNGASKIIKDLRVKVARLTSGGLFGLNQDIKNEIKSDGSMKNSSRSTSEERQVPLLPVAEDEPTAEIFGTCPSRLRKEGSQEDMVTSSCQEPRSKCVQVQTDQTDSVPAKVRRERRTSEQPTTTNIEKLRREMEYDKCRELEQLQADHAAELRQLTEKHQQVISEIKKKQWCYNCENEAIYHCCWNTAYCSTDCQQIHWQREHKRICRRKR</sequence>
<accession>A0A834XZ19</accession>
<dbReference type="GO" id="GO:0003714">
    <property type="term" value="F:transcription corepressor activity"/>
    <property type="evidence" value="ECO:0007669"/>
    <property type="project" value="InterPro"/>
</dbReference>
<evidence type="ECO:0000259" key="20">
    <source>
        <dbReference type="PROSITE" id="PS52014"/>
    </source>
</evidence>
<dbReference type="PANTHER" id="PTHR46379:SF1">
    <property type="entry name" value="ZINC FINGER MYND DOMAIN-CONTAINING PROTEIN 11"/>
    <property type="match status" value="1"/>
</dbReference>
<dbReference type="AlphaFoldDB" id="A0A834XZ19"/>
<dbReference type="Pfam" id="PF00439">
    <property type="entry name" value="Bromodomain"/>
    <property type="match status" value="1"/>
</dbReference>
<comment type="caution">
    <text evidence="21">The sequence shown here is derived from an EMBL/GenBank/DDBJ whole genome shotgun (WGS) entry which is preliminary data.</text>
</comment>
<dbReference type="FunFam" id="6.10.140.2220:FF:000002">
    <property type="entry name" value="Protein kinase C-binding protein 1 isoform C"/>
    <property type="match status" value="1"/>
</dbReference>
<dbReference type="GO" id="GO:0005634">
    <property type="term" value="C:nucleus"/>
    <property type="evidence" value="ECO:0007669"/>
    <property type="project" value="UniProtKB-SubCell"/>
</dbReference>
<dbReference type="Pfam" id="PF24324">
    <property type="entry name" value="MYND_ZMYND11_ZMYD8"/>
    <property type="match status" value="1"/>
</dbReference>
<dbReference type="GO" id="GO:0034243">
    <property type="term" value="P:regulation of transcription elongation by RNA polymerase II"/>
    <property type="evidence" value="ECO:0007669"/>
    <property type="project" value="InterPro"/>
</dbReference>
<dbReference type="SUPFAM" id="SSF47370">
    <property type="entry name" value="Bromodomain"/>
    <property type="match status" value="1"/>
</dbReference>
<keyword evidence="8" id="KW-0156">Chromatin regulator</keyword>
<feature type="domain" description="SAMD1-like winged helix (WH)" evidence="20">
    <location>
        <begin position="3"/>
        <end position="79"/>
    </location>
</feature>
<dbReference type="InterPro" id="IPR036427">
    <property type="entry name" value="Bromodomain-like_sf"/>
</dbReference>
<dbReference type="Gene3D" id="1.20.920.10">
    <property type="entry name" value="Bromodomain-like"/>
    <property type="match status" value="1"/>
</dbReference>
<dbReference type="InterPro" id="IPR000313">
    <property type="entry name" value="PWWP_dom"/>
</dbReference>
<dbReference type="PROSITE" id="PS50865">
    <property type="entry name" value="ZF_MYND_2"/>
    <property type="match status" value="1"/>
</dbReference>
<dbReference type="Gene3D" id="6.10.140.2220">
    <property type="match status" value="1"/>
</dbReference>
<gene>
    <name evidence="21" type="ORF">HCN44_004353</name>
</gene>
<evidence type="ECO:0000256" key="1">
    <source>
        <dbReference type="ARBA" id="ARBA00004123"/>
    </source>
</evidence>
<feature type="region of interest" description="Disordered" evidence="16">
    <location>
        <begin position="497"/>
        <end position="517"/>
    </location>
</feature>
<dbReference type="GO" id="GO:0003677">
    <property type="term" value="F:DNA binding"/>
    <property type="evidence" value="ECO:0007669"/>
    <property type="project" value="InterPro"/>
</dbReference>
<dbReference type="PANTHER" id="PTHR46379">
    <property type="entry name" value="ZINC FINGER MYND DOMAIN-CONTAINING"/>
    <property type="match status" value="1"/>
</dbReference>
<dbReference type="PROSITE" id="PS50812">
    <property type="entry name" value="PWWP"/>
    <property type="match status" value="1"/>
</dbReference>
<comment type="subcellular location">
    <subcellularLocation>
        <location evidence="2">Chromosome</location>
    </subcellularLocation>
    <subcellularLocation>
        <location evidence="1">Nucleus</location>
    </subcellularLocation>
</comment>
<organism evidence="21 22">
    <name type="scientific">Aphidius gifuensis</name>
    <name type="common">Parasitoid wasp</name>
    <dbReference type="NCBI Taxonomy" id="684658"/>
    <lineage>
        <taxon>Eukaryota</taxon>
        <taxon>Metazoa</taxon>
        <taxon>Ecdysozoa</taxon>
        <taxon>Arthropoda</taxon>
        <taxon>Hexapoda</taxon>
        <taxon>Insecta</taxon>
        <taxon>Pterygota</taxon>
        <taxon>Neoptera</taxon>
        <taxon>Endopterygota</taxon>
        <taxon>Hymenoptera</taxon>
        <taxon>Apocrita</taxon>
        <taxon>Ichneumonoidea</taxon>
        <taxon>Braconidae</taxon>
        <taxon>Aphidiinae</taxon>
        <taxon>Aphidius</taxon>
    </lineage>
</organism>
<keyword evidence="12" id="KW-0539">Nucleus</keyword>
<dbReference type="OrthoDB" id="6272564at2759"/>
<evidence type="ECO:0000256" key="4">
    <source>
        <dbReference type="ARBA" id="ARBA00022553"/>
    </source>
</evidence>
<evidence type="ECO:0000259" key="17">
    <source>
        <dbReference type="PROSITE" id="PS50014"/>
    </source>
</evidence>
<evidence type="ECO:0000259" key="19">
    <source>
        <dbReference type="PROSITE" id="PS50865"/>
    </source>
</evidence>
<feature type="domain" description="PWWP" evidence="18">
    <location>
        <begin position="287"/>
        <end position="332"/>
    </location>
</feature>
<dbReference type="InterPro" id="IPR001487">
    <property type="entry name" value="Bromodomain"/>
</dbReference>
<dbReference type="Gene3D" id="2.30.30.140">
    <property type="match status" value="1"/>
</dbReference>
<feature type="domain" description="Bromo" evidence="17">
    <location>
        <begin position="197"/>
        <end position="244"/>
    </location>
</feature>
<dbReference type="InterPro" id="IPR057053">
    <property type="entry name" value="MYND_ZMYND11_ZMYD8"/>
</dbReference>
<evidence type="ECO:0000256" key="15">
    <source>
        <dbReference type="SAM" id="Coils"/>
    </source>
</evidence>
<evidence type="ECO:0000256" key="13">
    <source>
        <dbReference type="PROSITE-ProRule" id="PRU00035"/>
    </source>
</evidence>
<dbReference type="PROSITE" id="PS52014">
    <property type="entry name" value="SAMD1_WH"/>
    <property type="match status" value="1"/>
</dbReference>
<keyword evidence="10 13" id="KW-0103">Bromodomain</keyword>
<dbReference type="EMBL" id="JACMRX010000002">
    <property type="protein sequence ID" value="KAF7994881.1"/>
    <property type="molecule type" value="Genomic_DNA"/>
</dbReference>
<dbReference type="SMART" id="SM00293">
    <property type="entry name" value="PWWP"/>
    <property type="match status" value="1"/>
</dbReference>
<dbReference type="SUPFAM" id="SSF144232">
    <property type="entry name" value="HIT/MYND zinc finger-like"/>
    <property type="match status" value="1"/>
</dbReference>
<protein>
    <recommendedName>
        <fullName evidence="23">Zinc finger MYND domain-containing protein 11</fullName>
    </recommendedName>
</protein>
<dbReference type="GO" id="GO:0005694">
    <property type="term" value="C:chromosome"/>
    <property type="evidence" value="ECO:0007669"/>
    <property type="project" value="UniProtKB-SubCell"/>
</dbReference>
<evidence type="ECO:0000256" key="16">
    <source>
        <dbReference type="SAM" id="MobiDB-lite"/>
    </source>
</evidence>
<evidence type="ECO:0000313" key="21">
    <source>
        <dbReference type="EMBL" id="KAF7994881.1"/>
    </source>
</evidence>
<dbReference type="SMART" id="SM00297">
    <property type="entry name" value="BROMO"/>
    <property type="match status" value="1"/>
</dbReference>
<keyword evidence="15" id="KW-0175">Coiled coil</keyword>
<feature type="domain" description="MYND-type" evidence="19">
    <location>
        <begin position="567"/>
        <end position="602"/>
    </location>
</feature>
<dbReference type="PROSITE" id="PS50014">
    <property type="entry name" value="BROMODOMAIN_2"/>
    <property type="match status" value="1"/>
</dbReference>
<dbReference type="InterPro" id="IPR002893">
    <property type="entry name" value="Znf_MYND"/>
</dbReference>
<name>A0A834XZ19_APHGI</name>
<dbReference type="InterPro" id="IPR011011">
    <property type="entry name" value="Znf_FYVE_PHD"/>
</dbReference>
<dbReference type="GO" id="GO:0009966">
    <property type="term" value="P:regulation of signal transduction"/>
    <property type="evidence" value="ECO:0007669"/>
    <property type="project" value="TreeGrafter"/>
</dbReference>
<proteinExistence type="predicted"/>
<dbReference type="Proteomes" id="UP000639338">
    <property type="component" value="Unassembled WGS sequence"/>
</dbReference>
<evidence type="ECO:0000256" key="6">
    <source>
        <dbReference type="ARBA" id="ARBA00022771"/>
    </source>
</evidence>
<evidence type="ECO:0000256" key="11">
    <source>
        <dbReference type="ARBA" id="ARBA00023163"/>
    </source>
</evidence>
<dbReference type="GO" id="GO:0140006">
    <property type="term" value="F:histone H3 reader activity"/>
    <property type="evidence" value="ECO:0007669"/>
    <property type="project" value="UniProtKB-ARBA"/>
</dbReference>
<keyword evidence="22" id="KW-1185">Reference proteome</keyword>
<evidence type="ECO:0000256" key="14">
    <source>
        <dbReference type="PROSITE-ProRule" id="PRU00134"/>
    </source>
</evidence>
<evidence type="ECO:0000256" key="5">
    <source>
        <dbReference type="ARBA" id="ARBA00022723"/>
    </source>
</evidence>
<keyword evidence="9" id="KW-0805">Transcription regulation</keyword>
<dbReference type="Pfam" id="PF00855">
    <property type="entry name" value="PWWP"/>
    <property type="match status" value="1"/>
</dbReference>
<dbReference type="SUPFAM" id="SSF63748">
    <property type="entry name" value="Tudor/PWWP/MBT"/>
    <property type="match status" value="1"/>
</dbReference>
<evidence type="ECO:0000256" key="9">
    <source>
        <dbReference type="ARBA" id="ARBA00023015"/>
    </source>
</evidence>
<dbReference type="InterPro" id="IPR047268">
    <property type="entry name" value="PWWP_BS69"/>
</dbReference>
<evidence type="ECO:0000256" key="7">
    <source>
        <dbReference type="ARBA" id="ARBA00022833"/>
    </source>
</evidence>
<evidence type="ECO:0008006" key="23">
    <source>
        <dbReference type="Google" id="ProtNLM"/>
    </source>
</evidence>
<dbReference type="InterPro" id="IPR048589">
    <property type="entry name" value="SAMD1-like_WH"/>
</dbReference>
<evidence type="ECO:0000259" key="18">
    <source>
        <dbReference type="PROSITE" id="PS50812"/>
    </source>
</evidence>
<keyword evidence="11" id="KW-0804">Transcription</keyword>
<evidence type="ECO:0000256" key="10">
    <source>
        <dbReference type="ARBA" id="ARBA00023117"/>
    </source>
</evidence>
<keyword evidence="7" id="KW-0862">Zinc</keyword>
<keyword evidence="6 14" id="KW-0863">Zinc-finger</keyword>
<reference evidence="21 22" key="1">
    <citation type="submission" date="2020-08" db="EMBL/GenBank/DDBJ databases">
        <title>Aphidius gifuensis genome sequencing and assembly.</title>
        <authorList>
            <person name="Du Z."/>
        </authorList>
    </citation>
    <scope>NUCLEOTIDE SEQUENCE [LARGE SCALE GENOMIC DNA]</scope>
    <source>
        <strain evidence="21">YNYX2018</strain>
        <tissue evidence="21">Adults</tissue>
    </source>
</reference>
<dbReference type="GO" id="GO:0008270">
    <property type="term" value="F:zinc ion binding"/>
    <property type="evidence" value="ECO:0007669"/>
    <property type="project" value="UniProtKB-KW"/>
</dbReference>
<evidence type="ECO:0000256" key="12">
    <source>
        <dbReference type="ARBA" id="ARBA00023242"/>
    </source>
</evidence>
<dbReference type="PROSITE" id="PS01360">
    <property type="entry name" value="ZF_MYND_1"/>
    <property type="match status" value="1"/>
</dbReference>
<evidence type="ECO:0000313" key="22">
    <source>
        <dbReference type="Proteomes" id="UP000639338"/>
    </source>
</evidence>